<gene>
    <name evidence="2" type="ORF">SO802_006062</name>
</gene>
<feature type="compositionally biased region" description="Acidic residues" evidence="1">
    <location>
        <begin position="42"/>
        <end position="51"/>
    </location>
</feature>
<sequence length="121" mass="14043">MGSYMLPSQDHVANTGETLQPQETHLGEEDEDEDHATNNGENLDDMDEYEERIERGDFDRDMDDHELIPNFEEENMEYHDKGDVEDNIGVQHETNMTTAYTPPAKSFYANTWENMVDPSRL</sequence>
<dbReference type="EMBL" id="JAZDWU010000002">
    <property type="protein sequence ID" value="KAL0010954.1"/>
    <property type="molecule type" value="Genomic_DNA"/>
</dbReference>
<feature type="compositionally biased region" description="Basic and acidic residues" evidence="1">
    <location>
        <begin position="52"/>
        <end position="64"/>
    </location>
</feature>
<organism evidence="2 3">
    <name type="scientific">Lithocarpus litseifolius</name>
    <dbReference type="NCBI Taxonomy" id="425828"/>
    <lineage>
        <taxon>Eukaryota</taxon>
        <taxon>Viridiplantae</taxon>
        <taxon>Streptophyta</taxon>
        <taxon>Embryophyta</taxon>
        <taxon>Tracheophyta</taxon>
        <taxon>Spermatophyta</taxon>
        <taxon>Magnoliopsida</taxon>
        <taxon>eudicotyledons</taxon>
        <taxon>Gunneridae</taxon>
        <taxon>Pentapetalae</taxon>
        <taxon>rosids</taxon>
        <taxon>fabids</taxon>
        <taxon>Fagales</taxon>
        <taxon>Fagaceae</taxon>
        <taxon>Lithocarpus</taxon>
    </lineage>
</organism>
<comment type="caution">
    <text evidence="2">The sequence shown here is derived from an EMBL/GenBank/DDBJ whole genome shotgun (WGS) entry which is preliminary data.</text>
</comment>
<proteinExistence type="predicted"/>
<feature type="compositionally biased region" description="Polar residues" evidence="1">
    <location>
        <begin position="11"/>
        <end position="23"/>
    </location>
</feature>
<dbReference type="AlphaFoldDB" id="A0AAW2DLE4"/>
<reference evidence="2 3" key="1">
    <citation type="submission" date="2024-01" db="EMBL/GenBank/DDBJ databases">
        <title>A telomere-to-telomere, gap-free genome of sweet tea (Lithocarpus litseifolius).</title>
        <authorList>
            <person name="Zhou J."/>
        </authorList>
    </citation>
    <scope>NUCLEOTIDE SEQUENCE [LARGE SCALE GENOMIC DNA]</scope>
    <source>
        <strain evidence="2">Zhou-2022a</strain>
        <tissue evidence="2">Leaf</tissue>
    </source>
</reference>
<protein>
    <submittedName>
        <fullName evidence="2">Uncharacterized protein</fullName>
    </submittedName>
</protein>
<keyword evidence="3" id="KW-1185">Reference proteome</keyword>
<name>A0AAW2DLE4_9ROSI</name>
<feature type="region of interest" description="Disordered" evidence="1">
    <location>
        <begin position="1"/>
        <end position="64"/>
    </location>
</feature>
<evidence type="ECO:0000313" key="2">
    <source>
        <dbReference type="EMBL" id="KAL0010954.1"/>
    </source>
</evidence>
<dbReference type="Proteomes" id="UP001459277">
    <property type="component" value="Unassembled WGS sequence"/>
</dbReference>
<accession>A0AAW2DLE4</accession>
<evidence type="ECO:0000256" key="1">
    <source>
        <dbReference type="SAM" id="MobiDB-lite"/>
    </source>
</evidence>
<evidence type="ECO:0000313" key="3">
    <source>
        <dbReference type="Proteomes" id="UP001459277"/>
    </source>
</evidence>